<organism evidence="2">
    <name type="scientific">marine metagenome</name>
    <dbReference type="NCBI Taxonomy" id="408172"/>
    <lineage>
        <taxon>unclassified sequences</taxon>
        <taxon>metagenomes</taxon>
        <taxon>ecological metagenomes</taxon>
    </lineage>
</organism>
<accession>A0A382AQJ6</accession>
<dbReference type="Gene3D" id="3.90.950.20">
    <property type="entry name" value="CinA-like"/>
    <property type="match status" value="1"/>
</dbReference>
<name>A0A382AQJ6_9ZZZZ</name>
<gene>
    <name evidence="2" type="ORF">METZ01_LOCUS156592</name>
</gene>
<reference evidence="2" key="1">
    <citation type="submission" date="2018-05" db="EMBL/GenBank/DDBJ databases">
        <authorList>
            <person name="Lanie J.A."/>
            <person name="Ng W.-L."/>
            <person name="Kazmierczak K.M."/>
            <person name="Andrzejewski T.M."/>
            <person name="Davidsen T.M."/>
            <person name="Wayne K.J."/>
            <person name="Tettelin H."/>
            <person name="Glass J.I."/>
            <person name="Rusch D."/>
            <person name="Podicherti R."/>
            <person name="Tsui H.-C.T."/>
            <person name="Winkler M.E."/>
        </authorList>
    </citation>
    <scope>NUCLEOTIDE SEQUENCE</scope>
</reference>
<dbReference type="AlphaFoldDB" id="A0A382AQJ6"/>
<dbReference type="InterPro" id="IPR036653">
    <property type="entry name" value="CinA-like_C"/>
</dbReference>
<dbReference type="NCBIfam" id="TIGR00199">
    <property type="entry name" value="PncC_domain"/>
    <property type="match status" value="1"/>
</dbReference>
<dbReference type="EMBL" id="UINC01026385">
    <property type="protein sequence ID" value="SVB03738.1"/>
    <property type="molecule type" value="Genomic_DNA"/>
</dbReference>
<protein>
    <recommendedName>
        <fullName evidence="1">CinA C-terminal domain-containing protein</fullName>
    </recommendedName>
</protein>
<dbReference type="InterPro" id="IPR008136">
    <property type="entry name" value="CinA_C"/>
</dbReference>
<sequence>MFDRTQSLLVLANEIGAQLKSKKETIAVAESSSGGLISAALLTVPGASSYFLGGGVIYTREARRALLGFSENEVSMRAATEEYATLVAKTIRHQLGATWGLCETGASGPTGNSYGDPAGHTAMAAVGPENKSAILETGSDNRERNMLRFAESTLHLLRSLLNS</sequence>
<proteinExistence type="predicted"/>
<feature type="domain" description="CinA C-terminal" evidence="1">
    <location>
        <begin position="11"/>
        <end position="160"/>
    </location>
</feature>
<evidence type="ECO:0000259" key="1">
    <source>
        <dbReference type="Pfam" id="PF02464"/>
    </source>
</evidence>
<evidence type="ECO:0000313" key="2">
    <source>
        <dbReference type="EMBL" id="SVB03738.1"/>
    </source>
</evidence>
<dbReference type="SUPFAM" id="SSF142433">
    <property type="entry name" value="CinA-like"/>
    <property type="match status" value="1"/>
</dbReference>
<dbReference type="Pfam" id="PF02464">
    <property type="entry name" value="CinA"/>
    <property type="match status" value="1"/>
</dbReference>